<feature type="region of interest" description="Disordered" evidence="1">
    <location>
        <begin position="125"/>
        <end position="216"/>
    </location>
</feature>
<dbReference type="eggNOG" id="ENOG502ZN03">
    <property type="taxonomic scope" value="Bacteria"/>
</dbReference>
<evidence type="ECO:0000256" key="1">
    <source>
        <dbReference type="SAM" id="MobiDB-lite"/>
    </source>
</evidence>
<dbReference type="GeneID" id="91146336"/>
<keyword evidence="3" id="KW-0732">Signal</keyword>
<name>B1M6Y1_METRJ</name>
<keyword evidence="2" id="KW-1133">Transmembrane helix</keyword>
<dbReference type="AlphaFoldDB" id="B1M6Y1"/>
<dbReference type="Proteomes" id="UP000006589">
    <property type="component" value="Chromosome"/>
</dbReference>
<keyword evidence="2" id="KW-0472">Membrane</keyword>
<proteinExistence type="predicted"/>
<dbReference type="RefSeq" id="WP_012321593.1">
    <property type="nucleotide sequence ID" value="NC_010505.1"/>
</dbReference>
<keyword evidence="2" id="KW-0812">Transmembrane</keyword>
<sequence length="326" mass="35999">MRVGIVTALVLLSSFEAAVAQGIQDDPRRRRLVLPSVREATDCIARETLNEPGIEGATRPGQFRAALAQPMRRCADEVDAMIAAHDQVYYPGYGEAFFQGPYLQDLVRAIQRRIGPELARRASEAAERATAAQQPNLGFQVAQPAPRPFDQSAEQTKREAEERERREVDAMWQRARQANAAPTPAPAASPAPLPTMSTPAAHSAQQTTSTDQSGGGGSALGGFVALVIGVFVLREAAKRRARKRRYERLMAKYGGASIVDRIMAAEMWQGMTAEMLTDSWGSPVDRDREVYKTRTTETWKYGQTGKNRFKHRVVVENSIVVGFKQR</sequence>
<feature type="chain" id="PRO_5002767974" description="DUF4359 domain-containing protein" evidence="3">
    <location>
        <begin position="21"/>
        <end position="326"/>
    </location>
</feature>
<evidence type="ECO:0000256" key="2">
    <source>
        <dbReference type="SAM" id="Phobius"/>
    </source>
</evidence>
<feature type="signal peptide" evidence="3">
    <location>
        <begin position="1"/>
        <end position="20"/>
    </location>
</feature>
<dbReference type="EMBL" id="CP001001">
    <property type="protein sequence ID" value="ACB26640.1"/>
    <property type="molecule type" value="Genomic_DNA"/>
</dbReference>
<feature type="compositionally biased region" description="Low complexity" evidence="1">
    <location>
        <begin position="194"/>
        <end position="212"/>
    </location>
</feature>
<dbReference type="KEGG" id="mrd:Mrad2831_4674"/>
<gene>
    <name evidence="4" type="ordered locus">Mrad2831_4674</name>
</gene>
<feature type="compositionally biased region" description="Pro residues" evidence="1">
    <location>
        <begin position="183"/>
        <end position="193"/>
    </location>
</feature>
<evidence type="ECO:0000313" key="4">
    <source>
        <dbReference type="EMBL" id="ACB26640.1"/>
    </source>
</evidence>
<evidence type="ECO:0000313" key="5">
    <source>
        <dbReference type="Proteomes" id="UP000006589"/>
    </source>
</evidence>
<organism evidence="4 5">
    <name type="scientific">Methylobacterium radiotolerans (strain ATCC 27329 / DSM 1819 / JCM 2831 / NBRC 15690 / NCIMB 10815 / 0-1)</name>
    <dbReference type="NCBI Taxonomy" id="426355"/>
    <lineage>
        <taxon>Bacteria</taxon>
        <taxon>Pseudomonadati</taxon>
        <taxon>Pseudomonadota</taxon>
        <taxon>Alphaproteobacteria</taxon>
        <taxon>Hyphomicrobiales</taxon>
        <taxon>Methylobacteriaceae</taxon>
        <taxon>Methylobacterium</taxon>
    </lineage>
</organism>
<feature type="transmembrane region" description="Helical" evidence="2">
    <location>
        <begin position="215"/>
        <end position="233"/>
    </location>
</feature>
<protein>
    <recommendedName>
        <fullName evidence="6">DUF4359 domain-containing protein</fullName>
    </recommendedName>
</protein>
<dbReference type="HOGENOM" id="CLU_852076_0_0_5"/>
<accession>B1M6Y1</accession>
<evidence type="ECO:0000256" key="3">
    <source>
        <dbReference type="SAM" id="SignalP"/>
    </source>
</evidence>
<reference evidence="4 5" key="1">
    <citation type="submission" date="2008-03" db="EMBL/GenBank/DDBJ databases">
        <title>Complete sequence of chromosome of Methylobacterium radiotolerans JCM 2831.</title>
        <authorList>
            <consortium name="US DOE Joint Genome Institute"/>
            <person name="Copeland A."/>
            <person name="Lucas S."/>
            <person name="Lapidus A."/>
            <person name="Glavina del Rio T."/>
            <person name="Dalin E."/>
            <person name="Tice H."/>
            <person name="Bruce D."/>
            <person name="Goodwin L."/>
            <person name="Pitluck S."/>
            <person name="Kiss H."/>
            <person name="Brettin T."/>
            <person name="Detter J.C."/>
            <person name="Han C."/>
            <person name="Kuske C.R."/>
            <person name="Schmutz J."/>
            <person name="Larimer F."/>
            <person name="Land M."/>
            <person name="Hauser L."/>
            <person name="Kyrpides N."/>
            <person name="Mikhailova N."/>
            <person name="Marx C.J."/>
            <person name="Richardson P."/>
        </authorList>
    </citation>
    <scope>NUCLEOTIDE SEQUENCE [LARGE SCALE GENOMIC DNA]</scope>
    <source>
        <strain evidence="5">ATCC 27329 / DSM 1819 / JCM 2831 / NBRC 15690 / NCIMB 10815 / 0-1</strain>
    </source>
</reference>
<evidence type="ECO:0008006" key="6">
    <source>
        <dbReference type="Google" id="ProtNLM"/>
    </source>
</evidence>
<dbReference type="STRING" id="426355.Mrad2831_4674"/>
<feature type="compositionally biased region" description="Basic and acidic residues" evidence="1">
    <location>
        <begin position="155"/>
        <end position="169"/>
    </location>
</feature>